<evidence type="ECO:0000313" key="1">
    <source>
        <dbReference type="EMBL" id="EZF50447.1"/>
    </source>
</evidence>
<dbReference type="Proteomes" id="UP000023758">
    <property type="component" value="Unassembled WGS sequence"/>
</dbReference>
<proteinExistence type="predicted"/>
<organism evidence="1">
    <name type="scientific">Trichophyton rubrum CBS 288.86</name>
    <dbReference type="NCBI Taxonomy" id="1215330"/>
    <lineage>
        <taxon>Eukaryota</taxon>
        <taxon>Fungi</taxon>
        <taxon>Dikarya</taxon>
        <taxon>Ascomycota</taxon>
        <taxon>Pezizomycotina</taxon>
        <taxon>Eurotiomycetes</taxon>
        <taxon>Eurotiomycetidae</taxon>
        <taxon>Onygenales</taxon>
        <taxon>Arthrodermataceae</taxon>
        <taxon>Trichophyton</taxon>
    </lineage>
</organism>
<dbReference type="Gene3D" id="3.10.490.10">
    <property type="entry name" value="Gamma-glutamyl cyclotransferase-like"/>
    <property type="match status" value="1"/>
</dbReference>
<dbReference type="EMBL" id="KK207886">
    <property type="protein sequence ID" value="EZF50447.1"/>
    <property type="molecule type" value="Genomic_DNA"/>
</dbReference>
<sequence length="174" mass="19918">MENISPRALHHKLTKRSTMAEKFKMIPEGWKPPADPYVPDADALNIGTPGYFEKYHFFVHGKLMDKELLAEVLDLPSDDVKLNLRPAQVLGYQAKLWGGCPVLQCARLHFLVDGMAYYVETQEEENRLTAYKANEYTLRDCIIRFSDILNGDNEQVHGKTFVWNGNSAELTEEK</sequence>
<protein>
    <recommendedName>
        <fullName evidence="2">Gamma-glutamylcyclotransferase AIG2-like domain-containing protein</fullName>
    </recommendedName>
</protein>
<accession>A0A022VW05</accession>
<dbReference type="OrthoDB" id="3262926at2759"/>
<gene>
    <name evidence="1" type="ORF">H103_06152</name>
</gene>
<dbReference type="AlphaFoldDB" id="A0A022VW05"/>
<dbReference type="HOGENOM" id="CLU_092543_2_1_1"/>
<reference evidence="1" key="1">
    <citation type="submission" date="2014-02" db="EMBL/GenBank/DDBJ databases">
        <title>The Genome Sequence of Trichophyton rubrum (morphotype fischeri) CBS 288.86.</title>
        <authorList>
            <consortium name="The Broad Institute Genomics Platform"/>
            <person name="Cuomo C.A."/>
            <person name="White T.C."/>
            <person name="Graser Y."/>
            <person name="Martinez-Rossi N."/>
            <person name="Heitman J."/>
            <person name="Young S.K."/>
            <person name="Zeng Q."/>
            <person name="Gargeya S."/>
            <person name="Abouelleil A."/>
            <person name="Alvarado L."/>
            <person name="Chapman S.B."/>
            <person name="Gainer-Dewar J."/>
            <person name="Goldberg J."/>
            <person name="Griggs A."/>
            <person name="Gujja S."/>
            <person name="Hansen M."/>
            <person name="Howarth C."/>
            <person name="Imamovic A."/>
            <person name="Larimer J."/>
            <person name="Martinez D."/>
            <person name="Murphy C."/>
            <person name="Pearson M.D."/>
            <person name="Persinoti G."/>
            <person name="Poon T."/>
            <person name="Priest M."/>
            <person name="Roberts A.D."/>
            <person name="Saif S."/>
            <person name="Shea T.D."/>
            <person name="Sykes S.N."/>
            <person name="Wortman J."/>
            <person name="Nusbaum C."/>
            <person name="Birren B."/>
        </authorList>
    </citation>
    <scope>NUCLEOTIDE SEQUENCE [LARGE SCALE GENOMIC DNA]</scope>
    <source>
        <strain evidence="1">CBS 288.86</strain>
    </source>
</reference>
<name>A0A022VW05_TRIRU</name>
<evidence type="ECO:0008006" key="2">
    <source>
        <dbReference type="Google" id="ProtNLM"/>
    </source>
</evidence>